<accession>A0A1H9W8Z8</accession>
<dbReference type="OrthoDB" id="9791637at2"/>
<dbReference type="RefSeq" id="WP_143116463.1">
    <property type="nucleotide sequence ID" value="NZ_FOFR01000031.1"/>
</dbReference>
<evidence type="ECO:0000313" key="2">
    <source>
        <dbReference type="Proteomes" id="UP000199352"/>
    </source>
</evidence>
<sequence>MTELQPVVTSSSEATPMPFLATVPRLLIPTAKTGGVLPMLDAGVVPAGFSPPLRFHRRGHELLTIASPLASRTASR</sequence>
<reference evidence="2" key="1">
    <citation type="submission" date="2016-10" db="EMBL/GenBank/DDBJ databases">
        <authorList>
            <person name="Varghese N."/>
            <person name="Submissions S."/>
        </authorList>
    </citation>
    <scope>NUCLEOTIDE SEQUENCE [LARGE SCALE GENOMIC DNA]</scope>
    <source>
        <strain evidence="2">CGMCC 4.3525</strain>
    </source>
</reference>
<evidence type="ECO:0000313" key="1">
    <source>
        <dbReference type="EMBL" id="SES30249.1"/>
    </source>
</evidence>
<organism evidence="1 2">
    <name type="scientific">Lentzea xinjiangensis</name>
    <dbReference type="NCBI Taxonomy" id="402600"/>
    <lineage>
        <taxon>Bacteria</taxon>
        <taxon>Bacillati</taxon>
        <taxon>Actinomycetota</taxon>
        <taxon>Actinomycetes</taxon>
        <taxon>Pseudonocardiales</taxon>
        <taxon>Pseudonocardiaceae</taxon>
        <taxon>Lentzea</taxon>
    </lineage>
</organism>
<dbReference type="Proteomes" id="UP000199352">
    <property type="component" value="Unassembled WGS sequence"/>
</dbReference>
<keyword evidence="2" id="KW-1185">Reference proteome</keyword>
<gene>
    <name evidence="1" type="ORF">SAMN05216188_13159</name>
</gene>
<dbReference type="AlphaFoldDB" id="A0A1H9W8Z8"/>
<dbReference type="STRING" id="402600.SAMN05216188_13159"/>
<dbReference type="EMBL" id="FOFR01000031">
    <property type="protein sequence ID" value="SES30249.1"/>
    <property type="molecule type" value="Genomic_DNA"/>
</dbReference>
<name>A0A1H9W8Z8_9PSEU</name>
<protein>
    <submittedName>
        <fullName evidence="1">Uncharacterized protein</fullName>
    </submittedName>
</protein>
<proteinExistence type="predicted"/>